<dbReference type="PANTHER" id="PTHR30069:SF29">
    <property type="entry name" value="HEMOGLOBIN AND HEMOGLOBIN-HAPTOGLOBIN-BINDING PROTEIN 1-RELATED"/>
    <property type="match status" value="1"/>
</dbReference>
<sequence length="719" mass="80010">MKAYQLLLLLLLLFSQGAWAQMTVRGTVHNQQGETIPGVNIYIKGTYTGTSSELDGTYELVVEGNEGFVLIFQALGFRTQEIPVQQGQVTMELSITLKDAINEMTAVTITAGALEASDEKKAVVLRPLDIVTVPAAMGDIIGAFQTLPGTATVGNDGRLFVRGGDASETAIFIDGLQVGNAFGTTASNVPTRTRFNPNLFKGSFFSTGGYSAEFGNALSSALSLNSVDMPLRSQGDISIMGIGAGYNQTLVGTKNSLTAGANYMNLGPYQNMVRQNFDWEQAPASWDAEILGRQKLGSNTLLKAYARTERGTMKIWQAQPGIPQERGILLGVDNRYSFAQVSAKHTGKKDWSMYGGMSFSTNSDFLTVDQLSIRNTNRVFHAKGVAIKDFSEQFSLKSGLEHFRFDYSEALPLEGMERSFEDQQLALFSEADLYLSNRLIFRIGLRTGYSALASQTWIDPRVSFAYKFEHEGQLSIAAGKYSQMPVEEIRVNQTNLQNTEACHYILNYFLSKNGRTIRAESFYKTYDGLITYDGGRFAYQNIQQNGSGFARGFDLFFRDRQTFENTDYWVTYSFVDSQRQFYTFQSQVQPGFAPKHTLAVVVKHFIPSLKSQLGTSWSMNDGYTYTDPNFPGEMNSKTRGFQDLSLSWSYLPKPHLIIHLACSNILGRDNIFGYNFSPTPNEAGQFDRLPIRQTAPRFLFLGIFITLSKDKSANQLNNL</sequence>
<proteinExistence type="predicted"/>
<reference evidence="3" key="1">
    <citation type="journal article" date="2014" name="Int. J. Syst. Evol. Microbiol.">
        <title>Complete genome sequence of Corynebacterium casei LMG S-19264T (=DSM 44701T), isolated from a smear-ripened cheese.</title>
        <authorList>
            <consortium name="US DOE Joint Genome Institute (JGI-PGF)"/>
            <person name="Walter F."/>
            <person name="Albersmeier A."/>
            <person name="Kalinowski J."/>
            <person name="Ruckert C."/>
        </authorList>
    </citation>
    <scope>NUCLEOTIDE SEQUENCE</scope>
    <source>
        <strain evidence="3">KCTC 23224</strain>
    </source>
</reference>
<dbReference type="RefSeq" id="WP_189578280.1">
    <property type="nucleotide sequence ID" value="NZ_BMYF01000001.1"/>
</dbReference>
<comment type="caution">
    <text evidence="3">The sequence shown here is derived from an EMBL/GenBank/DDBJ whole genome shotgun (WGS) entry which is preliminary data.</text>
</comment>
<dbReference type="GO" id="GO:0009279">
    <property type="term" value="C:cell outer membrane"/>
    <property type="evidence" value="ECO:0007669"/>
    <property type="project" value="TreeGrafter"/>
</dbReference>
<dbReference type="SUPFAM" id="SSF56935">
    <property type="entry name" value="Porins"/>
    <property type="match status" value="1"/>
</dbReference>
<evidence type="ECO:0000256" key="1">
    <source>
        <dbReference type="ARBA" id="ARBA00022729"/>
    </source>
</evidence>
<feature type="chain" id="PRO_5035168089" evidence="2">
    <location>
        <begin position="21"/>
        <end position="719"/>
    </location>
</feature>
<dbReference type="GO" id="GO:0015344">
    <property type="term" value="F:siderophore uptake transmembrane transporter activity"/>
    <property type="evidence" value="ECO:0007669"/>
    <property type="project" value="TreeGrafter"/>
</dbReference>
<protein>
    <submittedName>
        <fullName evidence="3">TonB-dependent receptor</fullName>
    </submittedName>
</protein>
<dbReference type="InterPro" id="IPR039426">
    <property type="entry name" value="TonB-dep_rcpt-like"/>
</dbReference>
<evidence type="ECO:0000256" key="2">
    <source>
        <dbReference type="SAM" id="SignalP"/>
    </source>
</evidence>
<evidence type="ECO:0000313" key="4">
    <source>
        <dbReference type="Proteomes" id="UP000642809"/>
    </source>
</evidence>
<dbReference type="EMBL" id="BMYF01000001">
    <property type="protein sequence ID" value="GHB23911.1"/>
    <property type="molecule type" value="Genomic_DNA"/>
</dbReference>
<reference evidence="3" key="2">
    <citation type="submission" date="2020-09" db="EMBL/GenBank/DDBJ databases">
        <authorList>
            <person name="Sun Q."/>
            <person name="Kim S."/>
        </authorList>
    </citation>
    <scope>NUCLEOTIDE SEQUENCE</scope>
    <source>
        <strain evidence="3">KCTC 23224</strain>
    </source>
</reference>
<feature type="signal peptide" evidence="2">
    <location>
        <begin position="1"/>
        <end position="20"/>
    </location>
</feature>
<accession>A0A8J3CV92</accession>
<evidence type="ECO:0000313" key="3">
    <source>
        <dbReference type="EMBL" id="GHB23911.1"/>
    </source>
</evidence>
<dbReference type="AlphaFoldDB" id="A0A8J3CV92"/>
<organism evidence="3 4">
    <name type="scientific">Mongoliitalea lutea</name>
    <dbReference type="NCBI Taxonomy" id="849756"/>
    <lineage>
        <taxon>Bacteria</taxon>
        <taxon>Pseudomonadati</taxon>
        <taxon>Bacteroidota</taxon>
        <taxon>Cytophagia</taxon>
        <taxon>Cytophagales</taxon>
        <taxon>Cyclobacteriaceae</taxon>
        <taxon>Mongoliitalea</taxon>
    </lineage>
</organism>
<gene>
    <name evidence="3" type="ORF">GCM10008106_00670</name>
</gene>
<dbReference type="GO" id="GO:0044718">
    <property type="term" value="P:siderophore transmembrane transport"/>
    <property type="evidence" value="ECO:0007669"/>
    <property type="project" value="TreeGrafter"/>
</dbReference>
<name>A0A8J3CV92_9BACT</name>
<dbReference type="Pfam" id="PF13715">
    <property type="entry name" value="CarbopepD_reg_2"/>
    <property type="match status" value="1"/>
</dbReference>
<dbReference type="InterPro" id="IPR008969">
    <property type="entry name" value="CarboxyPept-like_regulatory"/>
</dbReference>
<dbReference type="Proteomes" id="UP000642809">
    <property type="component" value="Unassembled WGS sequence"/>
</dbReference>
<dbReference type="PANTHER" id="PTHR30069">
    <property type="entry name" value="TONB-DEPENDENT OUTER MEMBRANE RECEPTOR"/>
    <property type="match status" value="1"/>
</dbReference>
<keyword evidence="1 2" id="KW-0732">Signal</keyword>
<keyword evidence="3" id="KW-0675">Receptor</keyword>
<dbReference type="SUPFAM" id="SSF49464">
    <property type="entry name" value="Carboxypeptidase regulatory domain-like"/>
    <property type="match status" value="1"/>
</dbReference>
<dbReference type="Gene3D" id="2.60.40.1120">
    <property type="entry name" value="Carboxypeptidase-like, regulatory domain"/>
    <property type="match status" value="1"/>
</dbReference>
<keyword evidence="4" id="KW-1185">Reference proteome</keyword>